<name>A0A7G8BPQ2_9BACT</name>
<dbReference type="RefSeq" id="WP_186746750.1">
    <property type="nucleotide sequence ID" value="NZ_CP060394.1"/>
</dbReference>
<dbReference type="AlphaFoldDB" id="A0A7G8BPQ2"/>
<accession>A0A7G8BPQ2</accession>
<keyword evidence="2" id="KW-1185">Reference proteome</keyword>
<evidence type="ECO:0000313" key="1">
    <source>
        <dbReference type="EMBL" id="QNI34522.1"/>
    </source>
</evidence>
<dbReference type="KEGG" id="adin:H7849_11865"/>
<gene>
    <name evidence="1" type="ORF">H7849_11865</name>
</gene>
<protein>
    <submittedName>
        <fullName evidence="1">DUF3486 family protein</fullName>
    </submittedName>
</protein>
<organism evidence="1 2">
    <name type="scientific">Alloacidobacterium dinghuense</name>
    <dbReference type="NCBI Taxonomy" id="2763107"/>
    <lineage>
        <taxon>Bacteria</taxon>
        <taxon>Pseudomonadati</taxon>
        <taxon>Acidobacteriota</taxon>
        <taxon>Terriglobia</taxon>
        <taxon>Terriglobales</taxon>
        <taxon>Acidobacteriaceae</taxon>
        <taxon>Alloacidobacterium</taxon>
    </lineage>
</organism>
<evidence type="ECO:0000313" key="2">
    <source>
        <dbReference type="Proteomes" id="UP000515312"/>
    </source>
</evidence>
<proteinExistence type="predicted"/>
<reference evidence="1 2" key="1">
    <citation type="submission" date="2020-08" db="EMBL/GenBank/DDBJ databases">
        <title>Edaphobacter telluris sp. nov. and Acidobacterium dinghuensis sp. nov., two acidobacteria isolated from forest soil.</title>
        <authorList>
            <person name="Fu J."/>
            <person name="Qiu L."/>
        </authorList>
    </citation>
    <scope>NUCLEOTIDE SEQUENCE [LARGE SCALE GENOMIC DNA]</scope>
    <source>
        <strain evidence="1">4Y35</strain>
    </source>
</reference>
<dbReference type="Proteomes" id="UP000515312">
    <property type="component" value="Chromosome"/>
</dbReference>
<sequence>MARPKTGERRRARQPLKIDRLPIEVRDKIQALRSKGKTWQEIEELSALPVDKGGFVAWDALPTPVLELFPDLRLPHTNLHRWYDLRVEQVQAEVLNRAQQARKIAEAFAAADLENSNDAVMNAARDIIFGLMERADDGSRMYASKALLALAEVVQEARKNDIRERQVAVDERKLKALEAREELTRRKLEAETEKAAKKLSKGQLTPEDLGRLAERTFGLKPVATHG</sequence>
<dbReference type="EMBL" id="CP060394">
    <property type="protein sequence ID" value="QNI34522.1"/>
    <property type="molecule type" value="Genomic_DNA"/>
</dbReference>